<evidence type="ECO:0000259" key="1">
    <source>
        <dbReference type="PROSITE" id="PS50042"/>
    </source>
</evidence>
<dbReference type="SUPFAM" id="SSF51206">
    <property type="entry name" value="cAMP-binding domain-like"/>
    <property type="match status" value="1"/>
</dbReference>
<feature type="domain" description="Cyclic nucleotide-binding" evidence="1">
    <location>
        <begin position="23"/>
        <end position="116"/>
    </location>
</feature>
<dbReference type="InterPro" id="IPR000595">
    <property type="entry name" value="cNMP-bd_dom"/>
</dbReference>
<evidence type="ECO:0000313" key="3">
    <source>
        <dbReference type="Proteomes" id="UP000505355"/>
    </source>
</evidence>
<evidence type="ECO:0000313" key="2">
    <source>
        <dbReference type="EMBL" id="QKJ31764.1"/>
    </source>
</evidence>
<gene>
    <name evidence="2" type="ORF">HQ865_18990</name>
</gene>
<dbReference type="AlphaFoldDB" id="A0A7D4QDS8"/>
<dbReference type="PROSITE" id="PS50042">
    <property type="entry name" value="CNMP_BINDING_3"/>
    <property type="match status" value="1"/>
</dbReference>
<dbReference type="InterPro" id="IPR018490">
    <property type="entry name" value="cNMP-bd_dom_sf"/>
</dbReference>
<protein>
    <submittedName>
        <fullName evidence="2">Crp/Fnr family transcriptional regulator</fullName>
    </submittedName>
</protein>
<dbReference type="Proteomes" id="UP000505355">
    <property type="component" value="Chromosome"/>
</dbReference>
<proteinExistence type="predicted"/>
<organism evidence="2 3">
    <name type="scientific">Mucilaginibacter mali</name>
    <dbReference type="NCBI Taxonomy" id="2740462"/>
    <lineage>
        <taxon>Bacteria</taxon>
        <taxon>Pseudomonadati</taxon>
        <taxon>Bacteroidota</taxon>
        <taxon>Sphingobacteriia</taxon>
        <taxon>Sphingobacteriales</taxon>
        <taxon>Sphingobacteriaceae</taxon>
        <taxon>Mucilaginibacter</taxon>
    </lineage>
</organism>
<sequence>MNNLLINFLQKHKTIPGAEARLILGEFKQKQFKEGDTLFNGDSVCRELFFVCDGVLRIIKPMEDGRQFTYFFVSEGRFCSILNSFNNQVPATEMIQAATNAEVLAISYHKLMELYGQIPYLQELITQITHQGLLDKISTRNAYVGLDATEQYKLFLNQQPDVAMRVSVSDMASYLGITPQSLSRIRKNLH</sequence>
<dbReference type="Gene3D" id="2.60.120.10">
    <property type="entry name" value="Jelly Rolls"/>
    <property type="match status" value="1"/>
</dbReference>
<keyword evidence="3" id="KW-1185">Reference proteome</keyword>
<dbReference type="EMBL" id="CP054139">
    <property type="protein sequence ID" value="QKJ31764.1"/>
    <property type="molecule type" value="Genomic_DNA"/>
</dbReference>
<dbReference type="KEGG" id="mmab:HQ865_18990"/>
<accession>A0A7D4QDS8</accession>
<name>A0A7D4QDS8_9SPHI</name>
<dbReference type="InterPro" id="IPR014710">
    <property type="entry name" value="RmlC-like_jellyroll"/>
</dbReference>
<dbReference type="Pfam" id="PF00027">
    <property type="entry name" value="cNMP_binding"/>
    <property type="match status" value="1"/>
</dbReference>
<dbReference type="RefSeq" id="WP_173416423.1">
    <property type="nucleotide sequence ID" value="NZ_CP054139.1"/>
</dbReference>
<dbReference type="CDD" id="cd00038">
    <property type="entry name" value="CAP_ED"/>
    <property type="match status" value="1"/>
</dbReference>
<reference evidence="2 3" key="1">
    <citation type="submission" date="2020-05" db="EMBL/GenBank/DDBJ databases">
        <title>Mucilaginibacter mali sp. nov.</title>
        <authorList>
            <person name="Kim H.S."/>
            <person name="Lee K.C."/>
            <person name="Suh M.K."/>
            <person name="Kim J.-S."/>
            <person name="Han K.-I."/>
            <person name="Eom M.K."/>
            <person name="Shin Y.K."/>
            <person name="Lee J.-S."/>
        </authorList>
    </citation>
    <scope>NUCLEOTIDE SEQUENCE [LARGE SCALE GENOMIC DNA]</scope>
    <source>
        <strain evidence="2 3">G2-14</strain>
    </source>
</reference>
<dbReference type="SMART" id="SM00100">
    <property type="entry name" value="cNMP"/>
    <property type="match status" value="1"/>
</dbReference>